<dbReference type="Proteomes" id="UP001085076">
    <property type="component" value="Miscellaneous, Linkage group lg05"/>
</dbReference>
<dbReference type="AlphaFoldDB" id="A0A9D5CEK2"/>
<proteinExistence type="predicted"/>
<evidence type="ECO:0000313" key="1">
    <source>
        <dbReference type="EMBL" id="KAJ0971857.1"/>
    </source>
</evidence>
<evidence type="ECO:0000313" key="2">
    <source>
        <dbReference type="Proteomes" id="UP001085076"/>
    </source>
</evidence>
<accession>A0A9D5CEK2</accession>
<protein>
    <submittedName>
        <fullName evidence="1">Uncharacterized protein</fullName>
    </submittedName>
</protein>
<organism evidence="1 2">
    <name type="scientific">Dioscorea zingiberensis</name>
    <dbReference type="NCBI Taxonomy" id="325984"/>
    <lineage>
        <taxon>Eukaryota</taxon>
        <taxon>Viridiplantae</taxon>
        <taxon>Streptophyta</taxon>
        <taxon>Embryophyta</taxon>
        <taxon>Tracheophyta</taxon>
        <taxon>Spermatophyta</taxon>
        <taxon>Magnoliopsida</taxon>
        <taxon>Liliopsida</taxon>
        <taxon>Dioscoreales</taxon>
        <taxon>Dioscoreaceae</taxon>
        <taxon>Dioscorea</taxon>
    </lineage>
</organism>
<dbReference type="EMBL" id="JAGGNH010000005">
    <property type="protein sequence ID" value="KAJ0971857.1"/>
    <property type="molecule type" value="Genomic_DNA"/>
</dbReference>
<reference evidence="1" key="1">
    <citation type="submission" date="2021-03" db="EMBL/GenBank/DDBJ databases">
        <authorList>
            <person name="Li Z."/>
            <person name="Yang C."/>
        </authorList>
    </citation>
    <scope>NUCLEOTIDE SEQUENCE</scope>
    <source>
        <strain evidence="1">Dzin_1.0</strain>
        <tissue evidence="1">Leaf</tissue>
    </source>
</reference>
<gene>
    <name evidence="1" type="ORF">J5N97_019816</name>
</gene>
<reference evidence="1" key="2">
    <citation type="journal article" date="2022" name="Hortic Res">
        <title>The genome of Dioscorea zingiberensis sheds light on the biosynthesis, origin and evolution of the medicinally important diosgenin saponins.</title>
        <authorList>
            <person name="Li Y."/>
            <person name="Tan C."/>
            <person name="Li Z."/>
            <person name="Guo J."/>
            <person name="Li S."/>
            <person name="Chen X."/>
            <person name="Wang C."/>
            <person name="Dai X."/>
            <person name="Yang H."/>
            <person name="Song W."/>
            <person name="Hou L."/>
            <person name="Xu J."/>
            <person name="Tong Z."/>
            <person name="Xu A."/>
            <person name="Yuan X."/>
            <person name="Wang W."/>
            <person name="Yang Q."/>
            <person name="Chen L."/>
            <person name="Sun Z."/>
            <person name="Wang K."/>
            <person name="Pan B."/>
            <person name="Chen J."/>
            <person name="Bao Y."/>
            <person name="Liu F."/>
            <person name="Qi X."/>
            <person name="Gang D.R."/>
            <person name="Wen J."/>
            <person name="Li J."/>
        </authorList>
    </citation>
    <scope>NUCLEOTIDE SEQUENCE</scope>
    <source>
        <strain evidence="1">Dzin_1.0</strain>
    </source>
</reference>
<keyword evidence="2" id="KW-1185">Reference proteome</keyword>
<name>A0A9D5CEK2_9LILI</name>
<sequence>MQKVSPHLGQVHFSLSAWAVKFTVIQCHQLLGETETNHLPHPLSVSSFSRFLSFTRAADGELSSNHDPPLILWHQPFNILSGSP</sequence>
<comment type="caution">
    <text evidence="1">The sequence shown here is derived from an EMBL/GenBank/DDBJ whole genome shotgun (WGS) entry which is preliminary data.</text>
</comment>